<reference evidence="3" key="1">
    <citation type="journal article" date="2023" name="Mol. Phylogenet. Evol.">
        <title>Genome-scale phylogeny and comparative genomics of the fungal order Sordariales.</title>
        <authorList>
            <person name="Hensen N."/>
            <person name="Bonometti L."/>
            <person name="Westerberg I."/>
            <person name="Brannstrom I.O."/>
            <person name="Guillou S."/>
            <person name="Cros-Aarteil S."/>
            <person name="Calhoun S."/>
            <person name="Haridas S."/>
            <person name="Kuo A."/>
            <person name="Mondo S."/>
            <person name="Pangilinan J."/>
            <person name="Riley R."/>
            <person name="LaButti K."/>
            <person name="Andreopoulos B."/>
            <person name="Lipzen A."/>
            <person name="Chen C."/>
            <person name="Yan M."/>
            <person name="Daum C."/>
            <person name="Ng V."/>
            <person name="Clum A."/>
            <person name="Steindorff A."/>
            <person name="Ohm R.A."/>
            <person name="Martin F."/>
            <person name="Silar P."/>
            <person name="Natvig D.O."/>
            <person name="Lalanne C."/>
            <person name="Gautier V."/>
            <person name="Ament-Velasquez S.L."/>
            <person name="Kruys A."/>
            <person name="Hutchinson M.I."/>
            <person name="Powell A.J."/>
            <person name="Barry K."/>
            <person name="Miller A.N."/>
            <person name="Grigoriev I.V."/>
            <person name="Debuchy R."/>
            <person name="Gladieux P."/>
            <person name="Hiltunen Thoren M."/>
            <person name="Johannesson H."/>
        </authorList>
    </citation>
    <scope>NUCLEOTIDE SEQUENCE</scope>
    <source>
        <strain evidence="3">FGSC 1904</strain>
    </source>
</reference>
<feature type="region of interest" description="Disordered" evidence="1">
    <location>
        <begin position="71"/>
        <end position="115"/>
    </location>
</feature>
<proteinExistence type="predicted"/>
<accession>A0AAE0PLP5</accession>
<comment type="caution">
    <text evidence="3">The sequence shown here is derived from an EMBL/GenBank/DDBJ whole genome shotgun (WGS) entry which is preliminary data.</text>
</comment>
<dbReference type="AlphaFoldDB" id="A0AAE0PLP5"/>
<evidence type="ECO:0000256" key="2">
    <source>
        <dbReference type="SAM" id="Phobius"/>
    </source>
</evidence>
<evidence type="ECO:0000313" key="3">
    <source>
        <dbReference type="EMBL" id="KAK3402230.1"/>
    </source>
</evidence>
<gene>
    <name evidence="3" type="ORF">B0T20DRAFT_476332</name>
</gene>
<evidence type="ECO:0000256" key="1">
    <source>
        <dbReference type="SAM" id="MobiDB-lite"/>
    </source>
</evidence>
<organism evidence="3 4">
    <name type="scientific">Sordaria brevicollis</name>
    <dbReference type="NCBI Taxonomy" id="83679"/>
    <lineage>
        <taxon>Eukaryota</taxon>
        <taxon>Fungi</taxon>
        <taxon>Dikarya</taxon>
        <taxon>Ascomycota</taxon>
        <taxon>Pezizomycotina</taxon>
        <taxon>Sordariomycetes</taxon>
        <taxon>Sordariomycetidae</taxon>
        <taxon>Sordariales</taxon>
        <taxon>Sordariaceae</taxon>
        <taxon>Sordaria</taxon>
    </lineage>
</organism>
<name>A0AAE0PLP5_SORBR</name>
<keyword evidence="2" id="KW-0472">Membrane</keyword>
<dbReference type="Proteomes" id="UP001281003">
    <property type="component" value="Unassembled WGS sequence"/>
</dbReference>
<evidence type="ECO:0000313" key="4">
    <source>
        <dbReference type="Proteomes" id="UP001281003"/>
    </source>
</evidence>
<feature type="transmembrane region" description="Helical" evidence="2">
    <location>
        <begin position="37"/>
        <end position="58"/>
    </location>
</feature>
<keyword evidence="2" id="KW-1133">Transmembrane helix</keyword>
<keyword evidence="4" id="KW-1185">Reference proteome</keyword>
<reference evidence="3" key="2">
    <citation type="submission" date="2023-07" db="EMBL/GenBank/DDBJ databases">
        <authorList>
            <consortium name="Lawrence Berkeley National Laboratory"/>
            <person name="Haridas S."/>
            <person name="Hensen N."/>
            <person name="Bonometti L."/>
            <person name="Westerberg I."/>
            <person name="Brannstrom I.O."/>
            <person name="Guillou S."/>
            <person name="Cros-Aarteil S."/>
            <person name="Calhoun S."/>
            <person name="Kuo A."/>
            <person name="Mondo S."/>
            <person name="Pangilinan J."/>
            <person name="Riley R."/>
            <person name="LaButti K."/>
            <person name="Andreopoulos B."/>
            <person name="Lipzen A."/>
            <person name="Chen C."/>
            <person name="Yanf M."/>
            <person name="Daum C."/>
            <person name="Ng V."/>
            <person name="Clum A."/>
            <person name="Steindorff A."/>
            <person name="Ohm R."/>
            <person name="Martin F."/>
            <person name="Silar P."/>
            <person name="Natvig D."/>
            <person name="Lalanne C."/>
            <person name="Gautier V."/>
            <person name="Ament-velasquez S.L."/>
            <person name="Kruys A."/>
            <person name="Hutchinson M.I."/>
            <person name="Powell A.J."/>
            <person name="Barry K."/>
            <person name="Miller A.N."/>
            <person name="Grigoriev I.V."/>
            <person name="Debuchy R."/>
            <person name="Gladieux P."/>
            <person name="Thoren M.H."/>
            <person name="Johannesson H."/>
        </authorList>
    </citation>
    <scope>NUCLEOTIDE SEQUENCE</scope>
    <source>
        <strain evidence="3">FGSC 1904</strain>
    </source>
</reference>
<sequence length="115" mass="13115">MVPRVRLCLQNPNCMVESALLKQEISSPQSSRSSTMLALWLLFLVRLFIDPPILYFLVSWAMSALFAFDSNNNNNNNNNSEQTQQQPPPLENMNPPPPPPHPDAPRHLEVWTYEG</sequence>
<feature type="compositionally biased region" description="Pro residues" evidence="1">
    <location>
        <begin position="86"/>
        <end position="102"/>
    </location>
</feature>
<dbReference type="EMBL" id="JAUTDP010000002">
    <property type="protein sequence ID" value="KAK3402230.1"/>
    <property type="molecule type" value="Genomic_DNA"/>
</dbReference>
<keyword evidence="2" id="KW-0812">Transmembrane</keyword>
<protein>
    <submittedName>
        <fullName evidence="3">Uncharacterized protein</fullName>
    </submittedName>
</protein>